<dbReference type="InterPro" id="IPR036388">
    <property type="entry name" value="WH-like_DNA-bd_sf"/>
</dbReference>
<dbReference type="InterPro" id="IPR036390">
    <property type="entry name" value="WH_DNA-bd_sf"/>
</dbReference>
<feature type="domain" description="HTH gntR-type" evidence="4">
    <location>
        <begin position="7"/>
        <end position="74"/>
    </location>
</feature>
<evidence type="ECO:0000313" key="5">
    <source>
        <dbReference type="EMBL" id="SMH56841.1"/>
    </source>
</evidence>
<dbReference type="PANTHER" id="PTHR43537">
    <property type="entry name" value="TRANSCRIPTIONAL REGULATOR, GNTR FAMILY"/>
    <property type="match status" value="1"/>
</dbReference>
<dbReference type="GO" id="GO:0003677">
    <property type="term" value="F:DNA binding"/>
    <property type="evidence" value="ECO:0007669"/>
    <property type="project" value="UniProtKB-KW"/>
</dbReference>
<dbReference type="SMART" id="SM00345">
    <property type="entry name" value="HTH_GNTR"/>
    <property type="match status" value="1"/>
</dbReference>
<dbReference type="EMBL" id="FXBL01000004">
    <property type="protein sequence ID" value="SMH56841.1"/>
    <property type="molecule type" value="Genomic_DNA"/>
</dbReference>
<evidence type="ECO:0000256" key="2">
    <source>
        <dbReference type="ARBA" id="ARBA00023125"/>
    </source>
</evidence>
<dbReference type="Pfam" id="PF07729">
    <property type="entry name" value="FCD"/>
    <property type="match status" value="1"/>
</dbReference>
<evidence type="ECO:0000256" key="3">
    <source>
        <dbReference type="ARBA" id="ARBA00023163"/>
    </source>
</evidence>
<dbReference type="SUPFAM" id="SSF46785">
    <property type="entry name" value="Winged helix' DNA-binding domain"/>
    <property type="match status" value="1"/>
</dbReference>
<dbReference type="RefSeq" id="WP_244561864.1">
    <property type="nucleotide sequence ID" value="NZ_FXBL01000004.1"/>
</dbReference>
<dbReference type="Gene3D" id="1.20.120.530">
    <property type="entry name" value="GntR ligand-binding domain-like"/>
    <property type="match status" value="1"/>
</dbReference>
<reference evidence="5 6" key="1">
    <citation type="submission" date="2017-04" db="EMBL/GenBank/DDBJ databases">
        <authorList>
            <person name="Afonso C.L."/>
            <person name="Miller P.J."/>
            <person name="Scott M.A."/>
            <person name="Spackman E."/>
            <person name="Goraichik I."/>
            <person name="Dimitrov K.M."/>
            <person name="Suarez D.L."/>
            <person name="Swayne D.E."/>
        </authorList>
    </citation>
    <scope>NUCLEOTIDE SEQUENCE [LARGE SCALE GENOMIC DNA]</scope>
    <source>
        <strain evidence="5 6">B5P</strain>
    </source>
</reference>
<dbReference type="Gene3D" id="1.10.10.10">
    <property type="entry name" value="Winged helix-like DNA-binding domain superfamily/Winged helix DNA-binding domain"/>
    <property type="match status" value="1"/>
</dbReference>
<keyword evidence="6" id="KW-1185">Reference proteome</keyword>
<name>A0A1X7PZC5_9HYPH</name>
<dbReference type="InterPro" id="IPR008920">
    <property type="entry name" value="TF_FadR/GntR_C"/>
</dbReference>
<evidence type="ECO:0000313" key="6">
    <source>
        <dbReference type="Proteomes" id="UP000193083"/>
    </source>
</evidence>
<dbReference type="Pfam" id="PF00392">
    <property type="entry name" value="GntR"/>
    <property type="match status" value="1"/>
</dbReference>
<keyword evidence="1" id="KW-0805">Transcription regulation</keyword>
<keyword evidence="3" id="KW-0804">Transcription</keyword>
<dbReference type="SMART" id="SM00895">
    <property type="entry name" value="FCD"/>
    <property type="match status" value="1"/>
</dbReference>
<dbReference type="SUPFAM" id="SSF48008">
    <property type="entry name" value="GntR ligand-binding domain-like"/>
    <property type="match status" value="1"/>
</dbReference>
<dbReference type="Proteomes" id="UP000193083">
    <property type="component" value="Unassembled WGS sequence"/>
</dbReference>
<dbReference type="AlphaFoldDB" id="A0A1X7PZC5"/>
<organism evidence="5 6">
    <name type="scientific">Mesorhizobium australicum</name>
    <dbReference type="NCBI Taxonomy" id="536018"/>
    <lineage>
        <taxon>Bacteria</taxon>
        <taxon>Pseudomonadati</taxon>
        <taxon>Pseudomonadota</taxon>
        <taxon>Alphaproteobacteria</taxon>
        <taxon>Hyphomicrobiales</taxon>
        <taxon>Phyllobacteriaceae</taxon>
        <taxon>Mesorhizobium</taxon>
    </lineage>
</organism>
<dbReference type="GO" id="GO:0003700">
    <property type="term" value="F:DNA-binding transcription factor activity"/>
    <property type="evidence" value="ECO:0007669"/>
    <property type="project" value="InterPro"/>
</dbReference>
<evidence type="ECO:0000259" key="4">
    <source>
        <dbReference type="PROSITE" id="PS50949"/>
    </source>
</evidence>
<dbReference type="PANTHER" id="PTHR43537:SF45">
    <property type="entry name" value="GNTR FAMILY REGULATORY PROTEIN"/>
    <property type="match status" value="1"/>
</dbReference>
<keyword evidence="2" id="KW-0238">DNA-binding</keyword>
<accession>A0A1X7PZC5</accession>
<gene>
    <name evidence="5" type="ORF">SAMN02982922_5604</name>
</gene>
<dbReference type="InterPro" id="IPR011711">
    <property type="entry name" value="GntR_C"/>
</dbReference>
<protein>
    <submittedName>
        <fullName evidence="5">Transcriptional regulator, GntR family</fullName>
    </submittedName>
</protein>
<proteinExistence type="predicted"/>
<sequence length="214" mass="23450">MADVMQESATRRAYRALERMIVTLELSPGSVTTEGALIERIGLGRTPVREAIQRLAWEGLLEVRARAGLAVTPLHASDWVKIIDARRGVEAVLARAAARHATRETAQRFHDALLAMRKAVVAGNVLAFLQADKALDEAMADASDNPYAAMVAEPLQIHSRRFWYRYQAESGLSAAADRHMTLIKAVLEGDGDEAAAESDRLMALLRSYAEEAAR</sequence>
<dbReference type="InterPro" id="IPR000524">
    <property type="entry name" value="Tscrpt_reg_HTH_GntR"/>
</dbReference>
<dbReference type="PROSITE" id="PS50949">
    <property type="entry name" value="HTH_GNTR"/>
    <property type="match status" value="1"/>
</dbReference>
<evidence type="ECO:0000256" key="1">
    <source>
        <dbReference type="ARBA" id="ARBA00023015"/>
    </source>
</evidence>